<reference evidence="1" key="1">
    <citation type="journal article" date="2019" name="bioRxiv">
        <title>The Genome of the Zebra Mussel, Dreissena polymorpha: A Resource for Invasive Species Research.</title>
        <authorList>
            <person name="McCartney M.A."/>
            <person name="Auch B."/>
            <person name="Kono T."/>
            <person name="Mallez S."/>
            <person name="Zhang Y."/>
            <person name="Obille A."/>
            <person name="Becker A."/>
            <person name="Abrahante J.E."/>
            <person name="Garbe J."/>
            <person name="Badalamenti J.P."/>
            <person name="Herman A."/>
            <person name="Mangelson H."/>
            <person name="Liachko I."/>
            <person name="Sullivan S."/>
            <person name="Sone E.D."/>
            <person name="Koren S."/>
            <person name="Silverstein K.A.T."/>
            <person name="Beckman K.B."/>
            <person name="Gohl D.M."/>
        </authorList>
    </citation>
    <scope>NUCLEOTIDE SEQUENCE</scope>
    <source>
        <strain evidence="1">Duluth1</strain>
        <tissue evidence="1">Whole animal</tissue>
    </source>
</reference>
<dbReference type="GO" id="GO:0005615">
    <property type="term" value="C:extracellular space"/>
    <property type="evidence" value="ECO:0007669"/>
    <property type="project" value="TreeGrafter"/>
</dbReference>
<protein>
    <recommendedName>
        <fullName evidence="3">Short-chain collagen C4-like</fullName>
    </recommendedName>
</protein>
<dbReference type="OrthoDB" id="10062678at2759"/>
<sequence>MAGSYYHNFNATAGGNYLCLSSSPQWDYSTTTEDNNVAITGVEYRFSPHQESDLASFLGQNLNGIQAPCAVCHLPLATFLMIPGRTDCYAGWTKEYSGYVVTGYIGVPHSSEYVCLDRRPDSIVGTGNREGNNMMYFVEAHCQSGLECPPYENGRELACVICSKAIY</sequence>
<evidence type="ECO:0000313" key="1">
    <source>
        <dbReference type="EMBL" id="KAH3805667.1"/>
    </source>
</evidence>
<dbReference type="InterPro" id="IPR051077">
    <property type="entry name" value="Ca-dependent_lectin"/>
</dbReference>
<proteinExistence type="predicted"/>
<keyword evidence="2" id="KW-1185">Reference proteome</keyword>
<dbReference type="PANTHER" id="PTHR24024">
    <property type="entry name" value="PULMONARY SURFACTANT-ASSOCIATED PROTEIN A"/>
    <property type="match status" value="1"/>
</dbReference>
<dbReference type="Proteomes" id="UP000828390">
    <property type="component" value="Unassembled WGS sequence"/>
</dbReference>
<dbReference type="PANTHER" id="PTHR24024:SF18">
    <property type="entry name" value="SHORT-CHAIN COLLAGEN C4-LIKE"/>
    <property type="match status" value="1"/>
</dbReference>
<accession>A0A9D4G159</accession>
<name>A0A9D4G159_DREPO</name>
<dbReference type="AlphaFoldDB" id="A0A9D4G159"/>
<organism evidence="1 2">
    <name type="scientific">Dreissena polymorpha</name>
    <name type="common">Zebra mussel</name>
    <name type="synonym">Mytilus polymorpha</name>
    <dbReference type="NCBI Taxonomy" id="45954"/>
    <lineage>
        <taxon>Eukaryota</taxon>
        <taxon>Metazoa</taxon>
        <taxon>Spiralia</taxon>
        <taxon>Lophotrochozoa</taxon>
        <taxon>Mollusca</taxon>
        <taxon>Bivalvia</taxon>
        <taxon>Autobranchia</taxon>
        <taxon>Heteroconchia</taxon>
        <taxon>Euheterodonta</taxon>
        <taxon>Imparidentia</taxon>
        <taxon>Neoheterodontei</taxon>
        <taxon>Myida</taxon>
        <taxon>Dreissenoidea</taxon>
        <taxon>Dreissenidae</taxon>
        <taxon>Dreissena</taxon>
    </lineage>
</organism>
<dbReference type="EMBL" id="JAIWYP010000006">
    <property type="protein sequence ID" value="KAH3805667.1"/>
    <property type="molecule type" value="Genomic_DNA"/>
</dbReference>
<comment type="caution">
    <text evidence="1">The sequence shown here is derived from an EMBL/GenBank/DDBJ whole genome shotgun (WGS) entry which is preliminary data.</text>
</comment>
<evidence type="ECO:0008006" key="3">
    <source>
        <dbReference type="Google" id="ProtNLM"/>
    </source>
</evidence>
<gene>
    <name evidence="1" type="ORF">DPMN_133973</name>
</gene>
<reference evidence="1" key="2">
    <citation type="submission" date="2020-11" db="EMBL/GenBank/DDBJ databases">
        <authorList>
            <person name="McCartney M.A."/>
            <person name="Auch B."/>
            <person name="Kono T."/>
            <person name="Mallez S."/>
            <person name="Becker A."/>
            <person name="Gohl D.M."/>
            <person name="Silverstein K.A.T."/>
            <person name="Koren S."/>
            <person name="Bechman K.B."/>
            <person name="Herman A."/>
            <person name="Abrahante J.E."/>
            <person name="Garbe J."/>
        </authorList>
    </citation>
    <scope>NUCLEOTIDE SEQUENCE</scope>
    <source>
        <strain evidence="1">Duluth1</strain>
        <tissue evidence="1">Whole animal</tissue>
    </source>
</reference>
<evidence type="ECO:0000313" key="2">
    <source>
        <dbReference type="Proteomes" id="UP000828390"/>
    </source>
</evidence>